<feature type="compositionally biased region" description="Basic and acidic residues" evidence="2">
    <location>
        <begin position="334"/>
        <end position="344"/>
    </location>
</feature>
<dbReference type="PANTHER" id="PTHR30349">
    <property type="entry name" value="PHAGE INTEGRASE-RELATED"/>
    <property type="match status" value="1"/>
</dbReference>
<keyword evidence="1" id="KW-0233">DNA recombination</keyword>
<dbReference type="InterPro" id="IPR002104">
    <property type="entry name" value="Integrase_catalytic"/>
</dbReference>
<feature type="region of interest" description="Disordered" evidence="2">
    <location>
        <begin position="315"/>
        <end position="344"/>
    </location>
</feature>
<protein>
    <submittedName>
        <fullName evidence="4">Site-specific tyrosine recombinase</fullName>
    </submittedName>
</protein>
<dbReference type="SUPFAM" id="SSF56349">
    <property type="entry name" value="DNA breaking-rejoining enzymes"/>
    <property type="match status" value="1"/>
</dbReference>
<reference evidence="4 5" key="1">
    <citation type="journal article" date="2016" name="Front. Microbiol.">
        <title>Fuerstia marisgermanicae gen. nov., sp. nov., an Unusual Member of the Phylum Planctomycetes from the German Wadden Sea.</title>
        <authorList>
            <person name="Kohn T."/>
            <person name="Heuer A."/>
            <person name="Jogler M."/>
            <person name="Vollmers J."/>
            <person name="Boedeker C."/>
            <person name="Bunk B."/>
            <person name="Rast P."/>
            <person name="Borchert D."/>
            <person name="Glockner I."/>
            <person name="Freese H.M."/>
            <person name="Klenk H.P."/>
            <person name="Overmann J."/>
            <person name="Kaster A.K."/>
            <person name="Rohde M."/>
            <person name="Wiegand S."/>
            <person name="Jogler C."/>
        </authorList>
    </citation>
    <scope>NUCLEOTIDE SEQUENCE [LARGE SCALE GENOMIC DNA]</scope>
    <source>
        <strain evidence="4 5">NH11</strain>
    </source>
</reference>
<evidence type="ECO:0000259" key="3">
    <source>
        <dbReference type="PROSITE" id="PS51898"/>
    </source>
</evidence>
<name>A0A1P8WKM7_9PLAN</name>
<sequence>MIYGNLPDSAVRLEVVYYHFFYHLLWGNRTMSKRIPGYLHHKPTGQARVRLNGKDHYLGPYGSDESRRRYDELIAEYLKQKHKASRIERLESPQMSVAHLCIAYMKFAKGYYRKNGKETSEIAALKMMLKPLASTFGRLRVSEFGPVELKEFRETLVDAQHVRKSINTGIGRIKRMFKWGVENELVPPDVHAAVNAVSGLRFGRSRAKEGTKVEPVPDDDIEAIREFVTRPVWGLIQIQLATGMRPGEARIMRMCDIDRSGDVWEYRPQTHKTEHHGRSRQVFIGPLGQAVLNPFLLADANRYLFSPADARKEFDAARREARTSPMTPSQAARTRKENPKRKPNEFYRADSYAQAIRKACEAAGVPAWSPNRLRHNAATVFRKRFDIDTVRTILGHASGFTTEIYAELDTEKAKAVMGKVG</sequence>
<gene>
    <name evidence="4" type="ORF">Fuma_04242</name>
</gene>
<evidence type="ECO:0000256" key="2">
    <source>
        <dbReference type="SAM" id="MobiDB-lite"/>
    </source>
</evidence>
<dbReference type="EMBL" id="CP017641">
    <property type="protein sequence ID" value="APZ94609.1"/>
    <property type="molecule type" value="Genomic_DNA"/>
</dbReference>
<dbReference type="KEGG" id="fmr:Fuma_04242"/>
<dbReference type="STRING" id="1891926.Fuma_04242"/>
<dbReference type="InterPro" id="IPR013762">
    <property type="entry name" value="Integrase-like_cat_sf"/>
</dbReference>
<dbReference type="AlphaFoldDB" id="A0A1P8WKM7"/>
<proteinExistence type="predicted"/>
<evidence type="ECO:0000313" key="4">
    <source>
        <dbReference type="EMBL" id="APZ94609.1"/>
    </source>
</evidence>
<dbReference type="RefSeq" id="WP_218922232.1">
    <property type="nucleotide sequence ID" value="NZ_CP017641.1"/>
</dbReference>
<dbReference type="CDD" id="cd00397">
    <property type="entry name" value="DNA_BRE_C"/>
    <property type="match status" value="1"/>
</dbReference>
<dbReference type="PROSITE" id="PS51898">
    <property type="entry name" value="TYR_RECOMBINASE"/>
    <property type="match status" value="1"/>
</dbReference>
<dbReference type="InterPro" id="IPR011010">
    <property type="entry name" value="DNA_brk_join_enz"/>
</dbReference>
<dbReference type="GO" id="GO:0003677">
    <property type="term" value="F:DNA binding"/>
    <property type="evidence" value="ECO:0007669"/>
    <property type="project" value="InterPro"/>
</dbReference>
<dbReference type="Gene3D" id="1.10.443.10">
    <property type="entry name" value="Intergrase catalytic core"/>
    <property type="match status" value="1"/>
</dbReference>
<evidence type="ECO:0000256" key="1">
    <source>
        <dbReference type="ARBA" id="ARBA00023172"/>
    </source>
</evidence>
<keyword evidence="5" id="KW-1185">Reference proteome</keyword>
<dbReference type="Pfam" id="PF00589">
    <property type="entry name" value="Phage_integrase"/>
    <property type="match status" value="1"/>
</dbReference>
<dbReference type="Proteomes" id="UP000187735">
    <property type="component" value="Chromosome"/>
</dbReference>
<organism evidence="4 5">
    <name type="scientific">Fuerstiella marisgermanici</name>
    <dbReference type="NCBI Taxonomy" id="1891926"/>
    <lineage>
        <taxon>Bacteria</taxon>
        <taxon>Pseudomonadati</taxon>
        <taxon>Planctomycetota</taxon>
        <taxon>Planctomycetia</taxon>
        <taxon>Planctomycetales</taxon>
        <taxon>Planctomycetaceae</taxon>
        <taxon>Fuerstiella</taxon>
    </lineage>
</organism>
<accession>A0A1P8WKM7</accession>
<dbReference type="GO" id="GO:0006310">
    <property type="term" value="P:DNA recombination"/>
    <property type="evidence" value="ECO:0007669"/>
    <property type="project" value="UniProtKB-KW"/>
</dbReference>
<evidence type="ECO:0000313" key="5">
    <source>
        <dbReference type="Proteomes" id="UP000187735"/>
    </source>
</evidence>
<dbReference type="GO" id="GO:0015074">
    <property type="term" value="P:DNA integration"/>
    <property type="evidence" value="ECO:0007669"/>
    <property type="project" value="InterPro"/>
</dbReference>
<dbReference type="PANTHER" id="PTHR30349:SF64">
    <property type="entry name" value="PROPHAGE INTEGRASE INTD-RELATED"/>
    <property type="match status" value="1"/>
</dbReference>
<dbReference type="InterPro" id="IPR050090">
    <property type="entry name" value="Tyrosine_recombinase_XerCD"/>
</dbReference>
<feature type="domain" description="Tyr recombinase" evidence="3">
    <location>
        <begin position="211"/>
        <end position="418"/>
    </location>
</feature>